<accession>A0ABD3BF03</accession>
<evidence type="ECO:0000259" key="3">
    <source>
        <dbReference type="Pfam" id="PF24053"/>
    </source>
</evidence>
<evidence type="ECO:0000313" key="4">
    <source>
        <dbReference type="EMBL" id="KAL3615798.1"/>
    </source>
</evidence>
<feature type="region of interest" description="Disordered" evidence="1">
    <location>
        <begin position="44"/>
        <end position="119"/>
    </location>
</feature>
<dbReference type="PANTHER" id="PTHR34200:SF2">
    <property type="entry name" value="TRANSMEMBRANE PROTEIN"/>
    <property type="match status" value="1"/>
</dbReference>
<dbReference type="Proteomes" id="UP001632038">
    <property type="component" value="Unassembled WGS sequence"/>
</dbReference>
<sequence>MLKFSEMVRSNFIAFIFIFVFVSHTCNASLASHVRKLIASAPIKASTPSPDSSPSGSPVHSNQTNNNRTLPIDSNGSNKNDSGNKNSTAPSSPAFEKNGNTGDGKTDNATAPNSGNNDICKGSQTSCRDQEMIACIEASKGSKQMFLLVQNEGETTLKVNVKLPNYLTNDLPAFEVSKHETRRVDISLIAGKSNELIVDSENANCTLELAHRTVSVDNLVKQLSFYSKQVTPIYAAYASIIIALIFLLTCACCKLWKRNPENGIPYQELEMGLPESVNAVNSDATEGWDNDWDDDDWDEDNVVKSPVDGLTSRSSKKDGWEDDWDD</sequence>
<keyword evidence="2" id="KW-0812">Transmembrane</keyword>
<feature type="domain" description="DUF7356" evidence="3">
    <location>
        <begin position="113"/>
        <end position="211"/>
    </location>
</feature>
<feature type="compositionally biased region" description="Low complexity" evidence="1">
    <location>
        <begin position="46"/>
        <end position="61"/>
    </location>
</feature>
<dbReference type="PANTHER" id="PTHR34200">
    <property type="entry name" value="DENTIN SIALOPHOSPHOPROTEIN-LIKE ISOFORM X1"/>
    <property type="match status" value="1"/>
</dbReference>
<evidence type="ECO:0000256" key="2">
    <source>
        <dbReference type="SAM" id="Phobius"/>
    </source>
</evidence>
<keyword evidence="5" id="KW-1185">Reference proteome</keyword>
<feature type="transmembrane region" description="Helical" evidence="2">
    <location>
        <begin position="234"/>
        <end position="256"/>
    </location>
</feature>
<dbReference type="Pfam" id="PF24053">
    <property type="entry name" value="DUF7356"/>
    <property type="match status" value="1"/>
</dbReference>
<proteinExistence type="predicted"/>
<keyword evidence="2" id="KW-1133">Transmembrane helix</keyword>
<evidence type="ECO:0000313" key="5">
    <source>
        <dbReference type="Proteomes" id="UP001632038"/>
    </source>
</evidence>
<feature type="compositionally biased region" description="Polar residues" evidence="1">
    <location>
        <begin position="107"/>
        <end position="119"/>
    </location>
</feature>
<dbReference type="InterPro" id="IPR055780">
    <property type="entry name" value="DUF7356"/>
</dbReference>
<feature type="compositionally biased region" description="Acidic residues" evidence="1">
    <location>
        <begin position="286"/>
        <end position="300"/>
    </location>
</feature>
<reference evidence="5" key="1">
    <citation type="journal article" date="2024" name="IScience">
        <title>Strigolactones Initiate the Formation of Haustorium-like Structures in Castilleja.</title>
        <authorList>
            <person name="Buerger M."/>
            <person name="Peterson D."/>
            <person name="Chory J."/>
        </authorList>
    </citation>
    <scope>NUCLEOTIDE SEQUENCE [LARGE SCALE GENOMIC DNA]</scope>
</reference>
<comment type="caution">
    <text evidence="4">The sequence shown here is derived from an EMBL/GenBank/DDBJ whole genome shotgun (WGS) entry which is preliminary data.</text>
</comment>
<organism evidence="4 5">
    <name type="scientific">Castilleja foliolosa</name>
    <dbReference type="NCBI Taxonomy" id="1961234"/>
    <lineage>
        <taxon>Eukaryota</taxon>
        <taxon>Viridiplantae</taxon>
        <taxon>Streptophyta</taxon>
        <taxon>Embryophyta</taxon>
        <taxon>Tracheophyta</taxon>
        <taxon>Spermatophyta</taxon>
        <taxon>Magnoliopsida</taxon>
        <taxon>eudicotyledons</taxon>
        <taxon>Gunneridae</taxon>
        <taxon>Pentapetalae</taxon>
        <taxon>asterids</taxon>
        <taxon>lamiids</taxon>
        <taxon>Lamiales</taxon>
        <taxon>Orobanchaceae</taxon>
        <taxon>Pedicularideae</taxon>
        <taxon>Castillejinae</taxon>
        <taxon>Castilleja</taxon>
    </lineage>
</organism>
<dbReference type="EMBL" id="JAVIJP010000099">
    <property type="protein sequence ID" value="KAL3615798.1"/>
    <property type="molecule type" value="Genomic_DNA"/>
</dbReference>
<feature type="compositionally biased region" description="Low complexity" evidence="1">
    <location>
        <begin position="73"/>
        <end position="87"/>
    </location>
</feature>
<protein>
    <recommendedName>
        <fullName evidence="3">DUF7356 domain-containing protein</fullName>
    </recommendedName>
</protein>
<keyword evidence="2" id="KW-0472">Membrane</keyword>
<feature type="region of interest" description="Disordered" evidence="1">
    <location>
        <begin position="283"/>
        <end position="326"/>
    </location>
</feature>
<gene>
    <name evidence="4" type="ORF">CASFOL_040092</name>
</gene>
<dbReference type="AlphaFoldDB" id="A0ABD3BF03"/>
<name>A0ABD3BF03_9LAMI</name>
<evidence type="ECO:0000256" key="1">
    <source>
        <dbReference type="SAM" id="MobiDB-lite"/>
    </source>
</evidence>